<dbReference type="FunFam" id="1.10.1240.10:FF:000001">
    <property type="entry name" value="Methionine synthase"/>
    <property type="match status" value="1"/>
</dbReference>
<dbReference type="InterPro" id="IPR050554">
    <property type="entry name" value="Met_Synthase/Corrinoid"/>
</dbReference>
<keyword evidence="2 9" id="KW-0489">Methyltransferase</keyword>
<evidence type="ECO:0000256" key="1">
    <source>
        <dbReference type="ARBA" id="ARBA00010398"/>
    </source>
</evidence>
<keyword evidence="8" id="KW-0170">Cobalt</keyword>
<evidence type="ECO:0000313" key="14">
    <source>
        <dbReference type="EMBL" id="SBQ78651.1"/>
    </source>
</evidence>
<dbReference type="PANTHER" id="PTHR45833:SF1">
    <property type="entry name" value="METHIONINE SYNTHASE"/>
    <property type="match status" value="1"/>
</dbReference>
<feature type="domain" description="AdoMet activation" evidence="11">
    <location>
        <begin position="338"/>
        <end position="681"/>
    </location>
</feature>
<evidence type="ECO:0000256" key="6">
    <source>
        <dbReference type="ARBA" id="ARBA00022723"/>
    </source>
</evidence>
<evidence type="ECO:0000256" key="9">
    <source>
        <dbReference type="PROSITE-ProRule" id="PRU00346"/>
    </source>
</evidence>
<accession>A0A1A8H379</accession>
<evidence type="ECO:0000259" key="12">
    <source>
        <dbReference type="PROSITE" id="PS51332"/>
    </source>
</evidence>
<organism evidence="14">
    <name type="scientific">Nothobranchius korthausae</name>
    <dbReference type="NCBI Taxonomy" id="1143690"/>
    <lineage>
        <taxon>Eukaryota</taxon>
        <taxon>Metazoa</taxon>
        <taxon>Chordata</taxon>
        <taxon>Craniata</taxon>
        <taxon>Vertebrata</taxon>
        <taxon>Euteleostomi</taxon>
        <taxon>Actinopterygii</taxon>
        <taxon>Neopterygii</taxon>
        <taxon>Teleostei</taxon>
        <taxon>Neoteleostei</taxon>
        <taxon>Acanthomorphata</taxon>
        <taxon>Ovalentaria</taxon>
        <taxon>Atherinomorphae</taxon>
        <taxon>Cyprinodontiformes</taxon>
        <taxon>Nothobranchiidae</taxon>
        <taxon>Nothobranchius</taxon>
    </lineage>
</organism>
<dbReference type="InterPro" id="IPR006158">
    <property type="entry name" value="Cobalamin-bd"/>
</dbReference>
<dbReference type="InterPro" id="IPR003759">
    <property type="entry name" value="Cbl-bd_cap"/>
</dbReference>
<feature type="domain" description="B12-binding N-terminal" evidence="13">
    <location>
        <begin position="170"/>
        <end position="267"/>
    </location>
</feature>
<keyword evidence="3" id="KW-0846">Cobalamin</keyword>
<dbReference type="Gene3D" id="1.10.1240.10">
    <property type="entry name" value="Methionine synthase domain"/>
    <property type="match status" value="1"/>
</dbReference>
<dbReference type="PANTHER" id="PTHR45833">
    <property type="entry name" value="METHIONINE SYNTHASE"/>
    <property type="match status" value="1"/>
</dbReference>
<dbReference type="InterPro" id="IPR004223">
    <property type="entry name" value="VitB12-dep_Met_synth_activ_dom"/>
</dbReference>
<dbReference type="GO" id="GO:0005829">
    <property type="term" value="C:cytosol"/>
    <property type="evidence" value="ECO:0007669"/>
    <property type="project" value="TreeGrafter"/>
</dbReference>
<reference evidence="14" key="1">
    <citation type="submission" date="2016-05" db="EMBL/GenBank/DDBJ databases">
        <authorList>
            <person name="Lavstsen T."/>
            <person name="Jespersen J.S."/>
        </authorList>
    </citation>
    <scope>NUCLEOTIDE SEQUENCE</scope>
    <source>
        <tissue evidence="14">Brain</tissue>
    </source>
</reference>
<dbReference type="InterPro" id="IPR000489">
    <property type="entry name" value="Pterin-binding_dom"/>
</dbReference>
<keyword evidence="5" id="KW-0949">S-adenosyl-L-methionine</keyword>
<dbReference type="PROSITE" id="PS50974">
    <property type="entry name" value="ADOMET_ACTIVATION"/>
    <property type="match status" value="1"/>
</dbReference>
<dbReference type="SUPFAM" id="SSF47644">
    <property type="entry name" value="Methionine synthase domain"/>
    <property type="match status" value="1"/>
</dbReference>
<dbReference type="PROSITE" id="PS50972">
    <property type="entry name" value="PTERIN_BINDING"/>
    <property type="match status" value="1"/>
</dbReference>
<dbReference type="GO" id="GO:0008705">
    <property type="term" value="F:methionine synthase activity"/>
    <property type="evidence" value="ECO:0007669"/>
    <property type="project" value="InterPro"/>
</dbReference>
<evidence type="ECO:0000259" key="10">
    <source>
        <dbReference type="PROSITE" id="PS50972"/>
    </source>
</evidence>
<keyword evidence="7" id="KW-0677">Repeat</keyword>
<reference evidence="14" key="2">
    <citation type="submission" date="2016-06" db="EMBL/GenBank/DDBJ databases">
        <title>The genome of a short-lived fish provides insights into sex chromosome evolution and the genetic control of aging.</title>
        <authorList>
            <person name="Reichwald K."/>
            <person name="Felder M."/>
            <person name="Petzold A."/>
            <person name="Koch P."/>
            <person name="Groth M."/>
            <person name="Platzer M."/>
        </authorList>
    </citation>
    <scope>NUCLEOTIDE SEQUENCE</scope>
    <source>
        <tissue evidence="14">Brain</tissue>
    </source>
</reference>
<dbReference type="Pfam" id="PF02607">
    <property type="entry name" value="B12-binding_2"/>
    <property type="match status" value="1"/>
</dbReference>
<dbReference type="AlphaFoldDB" id="A0A1A8H379"/>
<dbReference type="InterPro" id="IPR011005">
    <property type="entry name" value="Dihydropteroate_synth-like_sf"/>
</dbReference>
<dbReference type="InterPro" id="IPR036724">
    <property type="entry name" value="Cobalamin-bd_sf"/>
</dbReference>
<name>A0A1A8H379_9TELE</name>
<dbReference type="Gene3D" id="1.10.288.10">
    <property type="entry name" value="Cobalamin-dependent Methionine Synthase, domain 2"/>
    <property type="match status" value="1"/>
</dbReference>
<dbReference type="SUPFAM" id="SSF51717">
    <property type="entry name" value="Dihydropteroate synthetase-like"/>
    <property type="match status" value="1"/>
</dbReference>
<evidence type="ECO:0000256" key="4">
    <source>
        <dbReference type="ARBA" id="ARBA00022679"/>
    </source>
</evidence>
<dbReference type="Pfam" id="PF00809">
    <property type="entry name" value="Pterin_bind"/>
    <property type="match status" value="1"/>
</dbReference>
<dbReference type="SUPFAM" id="SSF52242">
    <property type="entry name" value="Cobalamin (vitamin B12)-binding domain"/>
    <property type="match status" value="1"/>
</dbReference>
<sequence length="682" mass="76737">MARFCNFIASEPDIARVPLCIDSSNFAVIEAGLKCCQGKCIVNSISLKEGEQEFLLRAATVKRYGAAVVVMAFDEEGQATDTDRKVEICTRAYKLLVNEVGFDPNDIIFDPNILTIGTAIREAIHGAFLYHAIKDGMDMGIVNAGNLPVYDDINKELLLLCENLIWNRDTEATDKLLAYAQNNVKGGKKGIEKYVVEDVEECRALVDRYKRPLHIIEGPLMNGMKVVGDLFGAGKMFLPQVIKSARVMKKAVGYLIPFMEKEREEMMVASGSAEEVDPYQGTIVLATVKGDVHDIGKNIVGVVLGCNNFRLLDEVAREEYFEDVKEEYEEVRQEHYDSLKDRRYLSLSEARKKALQIDWFSQPKPERPQFLGTRVFDSYDLKSLQDFIDWKPFFDVWQLRGKYPNRGYPKIFNDKTVGTEARKIFDDAQKLLSHMIDCGDVKGRGLVGFWRAQSDGDDIYLYEDDIRTGSGTKPHATFHGLRQQAEKDSSSSEPYLCVSDFVAPVDSGVADYIGMFVVSVFGAEELSQQFQAQGDDYSSIMVKALADRLAEAFAEELHARVRKELWGYSAEEVLQPSDLHKVCYRGIRPAPGYPSQPDHTEKLTMWSLAGVLEKTGIELTESLAMTPAASVSGLYFSHPQASYFAVGKITEEQVEDYSRRKDMDVKEVERWLASILGYDSEL</sequence>
<dbReference type="GO" id="GO:0032259">
    <property type="term" value="P:methylation"/>
    <property type="evidence" value="ECO:0007669"/>
    <property type="project" value="UniProtKB-KW"/>
</dbReference>
<dbReference type="EMBL" id="HAEC01010435">
    <property type="protein sequence ID" value="SBQ78651.1"/>
    <property type="molecule type" value="Transcribed_RNA"/>
</dbReference>
<dbReference type="GO" id="GO:0046872">
    <property type="term" value="F:metal ion binding"/>
    <property type="evidence" value="ECO:0007669"/>
    <property type="project" value="UniProtKB-KW"/>
</dbReference>
<feature type="domain" description="Pterin-binding" evidence="10">
    <location>
        <begin position="1"/>
        <end position="207"/>
    </location>
</feature>
<dbReference type="PROSITE" id="PS51337">
    <property type="entry name" value="B12_BINDING_NTER"/>
    <property type="match status" value="1"/>
</dbReference>
<evidence type="ECO:0000259" key="13">
    <source>
        <dbReference type="PROSITE" id="PS51337"/>
    </source>
</evidence>
<protein>
    <submittedName>
        <fullName evidence="14">5-methyltetrahydrofolate-homocysteine methyltransferase</fullName>
    </submittedName>
</protein>
<evidence type="ECO:0000256" key="5">
    <source>
        <dbReference type="ARBA" id="ARBA00022691"/>
    </source>
</evidence>
<evidence type="ECO:0000256" key="3">
    <source>
        <dbReference type="ARBA" id="ARBA00022628"/>
    </source>
</evidence>
<dbReference type="SMART" id="SM01018">
    <property type="entry name" value="B12-binding_2"/>
    <property type="match status" value="1"/>
</dbReference>
<dbReference type="InterPro" id="IPR037010">
    <property type="entry name" value="VitB12-dep_Met_synth_activ_sf"/>
</dbReference>
<feature type="domain" description="B12-binding" evidence="12">
    <location>
        <begin position="280"/>
        <end position="337"/>
    </location>
</feature>
<evidence type="ECO:0000256" key="8">
    <source>
        <dbReference type="ARBA" id="ARBA00023285"/>
    </source>
</evidence>
<gene>
    <name evidence="14" type="primary">MTR</name>
</gene>
<dbReference type="SUPFAM" id="SSF56507">
    <property type="entry name" value="Methionine synthase activation domain-like"/>
    <property type="match status" value="1"/>
</dbReference>
<dbReference type="PROSITE" id="PS51332">
    <property type="entry name" value="B12_BINDING"/>
    <property type="match status" value="1"/>
</dbReference>
<dbReference type="Gene3D" id="3.10.196.10">
    <property type="entry name" value="Vitamin B12-dependent methionine synthase, activation domain"/>
    <property type="match status" value="1"/>
</dbReference>
<dbReference type="Gene3D" id="3.40.50.280">
    <property type="entry name" value="Cobalamin-binding domain"/>
    <property type="match status" value="1"/>
</dbReference>
<dbReference type="Pfam" id="PF02965">
    <property type="entry name" value="Met_synt_B12"/>
    <property type="match status" value="1"/>
</dbReference>
<dbReference type="GO" id="GO:0031419">
    <property type="term" value="F:cobalamin binding"/>
    <property type="evidence" value="ECO:0007669"/>
    <property type="project" value="UniProtKB-KW"/>
</dbReference>
<dbReference type="InterPro" id="IPR036594">
    <property type="entry name" value="Meth_synthase_dom"/>
</dbReference>
<evidence type="ECO:0000256" key="2">
    <source>
        <dbReference type="ARBA" id="ARBA00022603"/>
    </source>
</evidence>
<evidence type="ECO:0000256" key="7">
    <source>
        <dbReference type="ARBA" id="ARBA00022737"/>
    </source>
</evidence>
<dbReference type="GO" id="GO:0050667">
    <property type="term" value="P:homocysteine metabolic process"/>
    <property type="evidence" value="ECO:0007669"/>
    <property type="project" value="TreeGrafter"/>
</dbReference>
<evidence type="ECO:0000259" key="11">
    <source>
        <dbReference type="PROSITE" id="PS50974"/>
    </source>
</evidence>
<keyword evidence="6" id="KW-0479">Metal-binding</keyword>
<dbReference type="Gene3D" id="3.20.20.20">
    <property type="entry name" value="Dihydropteroate synthase-like"/>
    <property type="match status" value="2"/>
</dbReference>
<comment type="similarity">
    <text evidence="1">Belongs to the vitamin-B12 dependent methionine synthase family.</text>
</comment>
<dbReference type="GO" id="GO:0046653">
    <property type="term" value="P:tetrahydrofolate metabolic process"/>
    <property type="evidence" value="ECO:0007669"/>
    <property type="project" value="TreeGrafter"/>
</dbReference>
<proteinExistence type="inferred from homology"/>
<keyword evidence="4 9" id="KW-0808">Transferase</keyword>